<evidence type="ECO:0000313" key="2">
    <source>
        <dbReference type="Proteomes" id="UP000326340"/>
    </source>
</evidence>
<dbReference type="Proteomes" id="UP000326340">
    <property type="component" value="Unassembled WGS sequence"/>
</dbReference>
<dbReference type="EMBL" id="PUHP01001385">
    <property type="protein sequence ID" value="TQN65949.1"/>
    <property type="molecule type" value="Genomic_DNA"/>
</dbReference>
<feature type="non-terminal residue" evidence="1">
    <location>
        <position position="1"/>
    </location>
</feature>
<accession>A0A5Q4BHB1</accession>
<proteinExistence type="predicted"/>
<dbReference type="AlphaFoldDB" id="A0A5Q4BHB1"/>
<keyword evidence="2" id="KW-1185">Reference proteome</keyword>
<organism evidence="1 2">
    <name type="scientific">Colletotrichum shisoi</name>
    <dbReference type="NCBI Taxonomy" id="2078593"/>
    <lineage>
        <taxon>Eukaryota</taxon>
        <taxon>Fungi</taxon>
        <taxon>Dikarya</taxon>
        <taxon>Ascomycota</taxon>
        <taxon>Pezizomycotina</taxon>
        <taxon>Sordariomycetes</taxon>
        <taxon>Hypocreomycetidae</taxon>
        <taxon>Glomerellales</taxon>
        <taxon>Glomerellaceae</taxon>
        <taxon>Colletotrichum</taxon>
        <taxon>Colletotrichum destructivum species complex</taxon>
    </lineage>
</organism>
<evidence type="ECO:0000313" key="1">
    <source>
        <dbReference type="EMBL" id="TQN65949.1"/>
    </source>
</evidence>
<comment type="caution">
    <text evidence="1">The sequence shown here is derived from an EMBL/GenBank/DDBJ whole genome shotgun (WGS) entry which is preliminary data.</text>
</comment>
<sequence length="104" mass="11697">LRVRLNLPRRVAQTRLTWSCITLLGQSVVWPVVSIRSAISTCLHHDCLCDIECPVYDFIHSPSNECVCARPECAMPVRSSIVNSRRASSPRLRRLGRIPIGVMV</sequence>
<protein>
    <submittedName>
        <fullName evidence="1">Uncharacterized protein</fullName>
    </submittedName>
</protein>
<reference evidence="1 2" key="1">
    <citation type="journal article" date="2019" name="Sci. Rep.">
        <title>Colletotrichum shisoi sp. nov., an anthracnose pathogen of Perilla frutescens in Japan: molecular phylogenetic, morphological and genomic evidence.</title>
        <authorList>
            <person name="Gan P."/>
            <person name="Tsushima A."/>
            <person name="Hiroyama R."/>
            <person name="Narusaka M."/>
            <person name="Takano Y."/>
            <person name="Narusaka Y."/>
            <person name="Kawaradani M."/>
            <person name="Damm U."/>
            <person name="Shirasu K."/>
        </authorList>
    </citation>
    <scope>NUCLEOTIDE SEQUENCE [LARGE SCALE GENOMIC DNA]</scope>
    <source>
        <strain evidence="1 2">PG-2018a</strain>
    </source>
</reference>
<gene>
    <name evidence="1" type="ORF">CSHISOI_09467</name>
</gene>
<name>A0A5Q4BHB1_9PEZI</name>